<dbReference type="SMART" id="SM00530">
    <property type="entry name" value="HTH_XRE"/>
    <property type="match status" value="1"/>
</dbReference>
<organism evidence="3 4">
    <name type="scientific">Mesorhizobium tianshanense</name>
    <dbReference type="NCBI Taxonomy" id="39844"/>
    <lineage>
        <taxon>Bacteria</taxon>
        <taxon>Pseudomonadati</taxon>
        <taxon>Pseudomonadota</taxon>
        <taxon>Alphaproteobacteria</taxon>
        <taxon>Hyphomicrobiales</taxon>
        <taxon>Phyllobacteriaceae</taxon>
        <taxon>Mesorhizobium</taxon>
    </lineage>
</organism>
<proteinExistence type="predicted"/>
<evidence type="ECO:0000256" key="1">
    <source>
        <dbReference type="SAM" id="MobiDB-lite"/>
    </source>
</evidence>
<protein>
    <submittedName>
        <fullName evidence="3">Helix-turn-helix protein</fullName>
    </submittedName>
</protein>
<comment type="caution">
    <text evidence="3">The sequence shown here is derived from an EMBL/GenBank/DDBJ whole genome shotgun (WGS) entry which is preliminary data.</text>
</comment>
<dbReference type="Proteomes" id="UP000317122">
    <property type="component" value="Unassembled WGS sequence"/>
</dbReference>
<dbReference type="AlphaFoldDB" id="A0A562P3X5"/>
<dbReference type="Gene3D" id="1.10.260.40">
    <property type="entry name" value="lambda repressor-like DNA-binding domains"/>
    <property type="match status" value="1"/>
</dbReference>
<evidence type="ECO:0000313" key="4">
    <source>
        <dbReference type="Proteomes" id="UP000317122"/>
    </source>
</evidence>
<feature type="region of interest" description="Disordered" evidence="1">
    <location>
        <begin position="67"/>
        <end position="96"/>
    </location>
</feature>
<dbReference type="SUPFAM" id="SSF47413">
    <property type="entry name" value="lambda repressor-like DNA-binding domains"/>
    <property type="match status" value="1"/>
</dbReference>
<dbReference type="OrthoDB" id="4419620at2"/>
<dbReference type="EMBL" id="VLKT01000010">
    <property type="protein sequence ID" value="TWI39158.1"/>
    <property type="molecule type" value="Genomic_DNA"/>
</dbReference>
<reference evidence="3 4" key="1">
    <citation type="journal article" date="2015" name="Stand. Genomic Sci.">
        <title>Genomic Encyclopedia of Bacterial and Archaeal Type Strains, Phase III: the genomes of soil and plant-associated and newly described type strains.</title>
        <authorList>
            <person name="Whitman W.B."/>
            <person name="Woyke T."/>
            <person name="Klenk H.P."/>
            <person name="Zhou Y."/>
            <person name="Lilburn T.G."/>
            <person name="Beck B.J."/>
            <person name="De Vos P."/>
            <person name="Vandamme P."/>
            <person name="Eisen J.A."/>
            <person name="Garrity G."/>
            <person name="Hugenholtz P."/>
            <person name="Kyrpides N.C."/>
        </authorList>
    </citation>
    <scope>NUCLEOTIDE SEQUENCE [LARGE SCALE GENOMIC DNA]</scope>
    <source>
        <strain evidence="3 4">CGMCC 1.2546</strain>
    </source>
</reference>
<dbReference type="InterPro" id="IPR010982">
    <property type="entry name" value="Lambda_DNA-bd_dom_sf"/>
</dbReference>
<accession>A0A562P3X5</accession>
<dbReference type="GO" id="GO:0003677">
    <property type="term" value="F:DNA binding"/>
    <property type="evidence" value="ECO:0007669"/>
    <property type="project" value="InterPro"/>
</dbReference>
<evidence type="ECO:0000259" key="2">
    <source>
        <dbReference type="PROSITE" id="PS50943"/>
    </source>
</evidence>
<sequence>MLTSAQCRAARALVDWSREKLSEQSKVSHRSIVDFERGAREPRLLTKEALVRALDAAGVEFIPENGGGAGVRLRKSRPTAPHLPDGEAGIIENNEM</sequence>
<dbReference type="PROSITE" id="PS50943">
    <property type="entry name" value="HTH_CROC1"/>
    <property type="match status" value="1"/>
</dbReference>
<keyword evidence="4" id="KW-1185">Reference proteome</keyword>
<gene>
    <name evidence="3" type="ORF">IQ26_02007</name>
</gene>
<name>A0A562P3X5_9HYPH</name>
<feature type="domain" description="HTH cro/C1-type" evidence="2">
    <location>
        <begin position="8"/>
        <end position="61"/>
    </location>
</feature>
<dbReference type="Pfam" id="PF01381">
    <property type="entry name" value="HTH_3"/>
    <property type="match status" value="1"/>
</dbReference>
<dbReference type="InterPro" id="IPR001387">
    <property type="entry name" value="Cro/C1-type_HTH"/>
</dbReference>
<evidence type="ECO:0000313" key="3">
    <source>
        <dbReference type="EMBL" id="TWI39158.1"/>
    </source>
</evidence>